<name>A0A9N8KLF2_9PEZI</name>
<protein>
    <recommendedName>
        <fullName evidence="3">YjgF-like protein</fullName>
    </recommendedName>
</protein>
<dbReference type="InterPro" id="IPR006175">
    <property type="entry name" value="YjgF/YER057c/UK114"/>
</dbReference>
<dbReference type="AlphaFoldDB" id="A0A9N8KLF2"/>
<dbReference type="Gene3D" id="3.30.1330.40">
    <property type="entry name" value="RutC-like"/>
    <property type="match status" value="1"/>
</dbReference>
<evidence type="ECO:0008006" key="3">
    <source>
        <dbReference type="Google" id="ProtNLM"/>
    </source>
</evidence>
<comment type="caution">
    <text evidence="1">The sequence shown here is derived from an EMBL/GenBank/DDBJ whole genome shotgun (WGS) entry which is preliminary data.</text>
</comment>
<evidence type="ECO:0000313" key="1">
    <source>
        <dbReference type="EMBL" id="CAD0113014.1"/>
    </source>
</evidence>
<dbReference type="Proteomes" id="UP000745764">
    <property type="component" value="Unassembled WGS sequence"/>
</dbReference>
<reference evidence="1" key="1">
    <citation type="submission" date="2020-06" db="EMBL/GenBank/DDBJ databases">
        <authorList>
            <person name="Onetto C."/>
        </authorList>
    </citation>
    <scope>NUCLEOTIDE SEQUENCE</scope>
</reference>
<evidence type="ECO:0000313" key="2">
    <source>
        <dbReference type="Proteomes" id="UP000745764"/>
    </source>
</evidence>
<dbReference type="SUPFAM" id="SSF55298">
    <property type="entry name" value="YjgF-like"/>
    <property type="match status" value="1"/>
</dbReference>
<keyword evidence="2" id="KW-1185">Reference proteome</keyword>
<gene>
    <name evidence="1" type="ORF">AWRI4620_LOCUS7269</name>
</gene>
<dbReference type="PANTHER" id="PTHR43857">
    <property type="entry name" value="BLR7761 PROTEIN"/>
    <property type="match status" value="1"/>
</dbReference>
<proteinExistence type="predicted"/>
<dbReference type="OrthoDB" id="309640at2759"/>
<dbReference type="Pfam" id="PF01042">
    <property type="entry name" value="Ribonuc_L-PSP"/>
    <property type="match status" value="1"/>
</dbReference>
<sequence length="135" mass="15274">MSSLQYFNEKGAGQKFSDECHYSQAVVVGDVVKCSGQGGWDEEGSLDGDDWQGQIDYAFANVDRVLQAAGLRGWEDVYLIRSYMTDITMHFDYFVQKLKTRIPGHRPIWTALGVPKLAFPTMLVEIEVEAYRGKQ</sequence>
<accession>A0A9N8KLF2</accession>
<dbReference type="EMBL" id="CAINUL010000015">
    <property type="protein sequence ID" value="CAD0113014.1"/>
    <property type="molecule type" value="Genomic_DNA"/>
</dbReference>
<dbReference type="PANTHER" id="PTHR43857:SF1">
    <property type="entry name" value="YJGH FAMILY PROTEIN"/>
    <property type="match status" value="1"/>
</dbReference>
<organism evidence="1 2">
    <name type="scientific">Aureobasidium uvarum</name>
    <dbReference type="NCBI Taxonomy" id="2773716"/>
    <lineage>
        <taxon>Eukaryota</taxon>
        <taxon>Fungi</taxon>
        <taxon>Dikarya</taxon>
        <taxon>Ascomycota</taxon>
        <taxon>Pezizomycotina</taxon>
        <taxon>Dothideomycetes</taxon>
        <taxon>Dothideomycetidae</taxon>
        <taxon>Dothideales</taxon>
        <taxon>Saccotheciaceae</taxon>
        <taxon>Aureobasidium</taxon>
    </lineage>
</organism>
<dbReference type="InterPro" id="IPR035959">
    <property type="entry name" value="RutC-like_sf"/>
</dbReference>